<evidence type="ECO:0000256" key="5">
    <source>
        <dbReference type="ARBA" id="ARBA00022630"/>
    </source>
</evidence>
<feature type="binding site" evidence="11">
    <location>
        <position position="286"/>
    </location>
    <ligand>
        <name>FMN</name>
        <dbReference type="ChEBI" id="CHEBI:58210"/>
    </ligand>
</feature>
<keyword evidence="11" id="KW-1003">Cell membrane</keyword>
<protein>
    <recommendedName>
        <fullName evidence="11">Dihydroorotate dehydrogenase (quinone)</fullName>
        <ecNumber evidence="11">1.3.5.2</ecNumber>
    </recommendedName>
    <alternativeName>
        <fullName evidence="11">DHOdehase</fullName>
        <shortName evidence="11">DHOD</shortName>
        <shortName evidence="11">DHODase</shortName>
    </alternativeName>
    <alternativeName>
        <fullName evidence="11">Dihydroorotate oxidase</fullName>
    </alternativeName>
</protein>
<evidence type="ECO:0000256" key="4">
    <source>
        <dbReference type="ARBA" id="ARBA00005359"/>
    </source>
</evidence>
<dbReference type="GO" id="GO:0106430">
    <property type="term" value="F:dihydroorotate dehydrogenase (quinone) activity"/>
    <property type="evidence" value="ECO:0007669"/>
    <property type="project" value="UniProtKB-EC"/>
</dbReference>
<keyword evidence="9 11" id="KW-0472">Membrane</keyword>
<evidence type="ECO:0000256" key="11">
    <source>
        <dbReference type="HAMAP-Rule" id="MF_00225"/>
    </source>
</evidence>
<dbReference type="CDD" id="cd04738">
    <property type="entry name" value="DHOD_2_like"/>
    <property type="match status" value="1"/>
</dbReference>
<accession>A0A2Z5R058</accession>
<dbReference type="Gene3D" id="3.20.20.70">
    <property type="entry name" value="Aldolase class I"/>
    <property type="match status" value="1"/>
</dbReference>
<dbReference type="InterPro" id="IPR013785">
    <property type="entry name" value="Aldolase_TIM"/>
</dbReference>
<dbReference type="Proteomes" id="UP000250241">
    <property type="component" value="Chromosome"/>
</dbReference>
<dbReference type="SUPFAM" id="SSF51395">
    <property type="entry name" value="FMN-linked oxidoreductases"/>
    <property type="match status" value="1"/>
</dbReference>
<evidence type="ECO:0000256" key="7">
    <source>
        <dbReference type="ARBA" id="ARBA00022975"/>
    </source>
</evidence>
<dbReference type="InterPro" id="IPR005719">
    <property type="entry name" value="Dihydroorotate_DH_2"/>
</dbReference>
<dbReference type="InterPro" id="IPR001295">
    <property type="entry name" value="Dihydroorotate_DH_CS"/>
</dbReference>
<feature type="domain" description="Dihydroorotate dehydrogenase catalytic" evidence="12">
    <location>
        <begin position="50"/>
        <end position="349"/>
    </location>
</feature>
<comment type="subunit">
    <text evidence="11">Monomer.</text>
</comment>
<feature type="binding site" evidence="11">
    <location>
        <position position="315"/>
    </location>
    <ligand>
        <name>FMN</name>
        <dbReference type="ChEBI" id="CHEBI:58210"/>
    </ligand>
</feature>
<dbReference type="HAMAP" id="MF_00225">
    <property type="entry name" value="DHO_dh_type2"/>
    <property type="match status" value="1"/>
</dbReference>
<feature type="binding site" evidence="11">
    <location>
        <begin position="67"/>
        <end position="71"/>
    </location>
    <ligand>
        <name>FMN</name>
        <dbReference type="ChEBI" id="CHEBI:58210"/>
    </ligand>
</feature>
<evidence type="ECO:0000256" key="2">
    <source>
        <dbReference type="ARBA" id="ARBA00004370"/>
    </source>
</evidence>
<name>A0A2Z5R058_9MICC</name>
<feature type="binding site" evidence="11">
    <location>
        <position position="187"/>
    </location>
    <ligand>
        <name>substrate</name>
    </ligand>
</feature>
<dbReference type="PROSITE" id="PS00912">
    <property type="entry name" value="DHODEHASE_2"/>
    <property type="match status" value="1"/>
</dbReference>
<feature type="binding site" evidence="11">
    <location>
        <begin position="336"/>
        <end position="337"/>
    </location>
    <ligand>
        <name>FMN</name>
        <dbReference type="ChEBI" id="CHEBI:58210"/>
    </ligand>
</feature>
<dbReference type="InterPro" id="IPR005720">
    <property type="entry name" value="Dihydroorotate_DH_cat"/>
</dbReference>
<dbReference type="EC" id="1.3.5.2" evidence="11"/>
<keyword evidence="6 11" id="KW-0288">FMN</keyword>
<evidence type="ECO:0000259" key="12">
    <source>
        <dbReference type="Pfam" id="PF01180"/>
    </source>
</evidence>
<comment type="cofactor">
    <cofactor evidence="11">
        <name>FMN</name>
        <dbReference type="ChEBI" id="CHEBI:58210"/>
    </cofactor>
    <text evidence="11">Binds 1 FMN per subunit.</text>
</comment>
<dbReference type="PROSITE" id="PS00911">
    <property type="entry name" value="DHODEHASE_1"/>
    <property type="match status" value="1"/>
</dbReference>
<evidence type="ECO:0000256" key="1">
    <source>
        <dbReference type="ARBA" id="ARBA00003125"/>
    </source>
</evidence>
<evidence type="ECO:0000256" key="6">
    <source>
        <dbReference type="ARBA" id="ARBA00022643"/>
    </source>
</evidence>
<comment type="subcellular location">
    <subcellularLocation>
        <location evidence="11">Cell membrane</location>
        <topology evidence="11">Peripheral membrane protein</topology>
    </subcellularLocation>
    <subcellularLocation>
        <location evidence="2">Membrane</location>
    </subcellularLocation>
</comment>
<dbReference type="UniPathway" id="UPA00070">
    <property type="reaction ID" value="UER00946"/>
</dbReference>
<evidence type="ECO:0000256" key="9">
    <source>
        <dbReference type="ARBA" id="ARBA00023136"/>
    </source>
</evidence>
<proteinExistence type="inferred from homology"/>
<keyword evidence="7 11" id="KW-0665">Pyrimidine biosynthesis</keyword>
<feature type="binding site" evidence="11">
    <location>
        <position position="258"/>
    </location>
    <ligand>
        <name>FMN</name>
        <dbReference type="ChEBI" id="CHEBI:58210"/>
    </ligand>
</feature>
<feature type="binding site" evidence="11">
    <location>
        <begin position="259"/>
        <end position="260"/>
    </location>
    <ligand>
        <name>substrate</name>
    </ligand>
</feature>
<comment type="pathway">
    <text evidence="3 11">Pyrimidine metabolism; UMP biosynthesis via de novo pathway; orotate from (S)-dihydroorotate (quinone route): step 1/1.</text>
</comment>
<evidence type="ECO:0000256" key="8">
    <source>
        <dbReference type="ARBA" id="ARBA00023002"/>
    </source>
</evidence>
<feature type="binding site" evidence="11">
    <location>
        <position position="187"/>
    </location>
    <ligand>
        <name>FMN</name>
        <dbReference type="ChEBI" id="CHEBI:58210"/>
    </ligand>
</feature>
<keyword evidence="8 11" id="KW-0560">Oxidoreductase</keyword>
<organism evidence="13 14">
    <name type="scientific">Rothia aeria</name>
    <dbReference type="NCBI Taxonomy" id="172042"/>
    <lineage>
        <taxon>Bacteria</taxon>
        <taxon>Bacillati</taxon>
        <taxon>Actinomycetota</taxon>
        <taxon>Actinomycetes</taxon>
        <taxon>Micrococcales</taxon>
        <taxon>Micrococcaceae</taxon>
        <taxon>Rothia</taxon>
    </lineage>
</organism>
<dbReference type="GO" id="GO:0044205">
    <property type="term" value="P:'de novo' UMP biosynthetic process"/>
    <property type="evidence" value="ECO:0007669"/>
    <property type="project" value="UniProtKB-UniRule"/>
</dbReference>
<feature type="binding site" evidence="11">
    <location>
        <position position="71"/>
    </location>
    <ligand>
        <name>substrate</name>
    </ligand>
</feature>
<feature type="binding site" evidence="11">
    <location>
        <begin position="116"/>
        <end position="120"/>
    </location>
    <ligand>
        <name>substrate</name>
    </ligand>
</feature>
<feature type="binding site" evidence="11">
    <location>
        <position position="230"/>
    </location>
    <ligand>
        <name>FMN</name>
        <dbReference type="ChEBI" id="CHEBI:58210"/>
    </ligand>
</feature>
<dbReference type="NCBIfam" id="TIGR01036">
    <property type="entry name" value="pyrD_sub2"/>
    <property type="match status" value="1"/>
</dbReference>
<comment type="catalytic activity">
    <reaction evidence="10 11">
        <text>(S)-dihydroorotate + a quinone = orotate + a quinol</text>
        <dbReference type="Rhea" id="RHEA:30187"/>
        <dbReference type="ChEBI" id="CHEBI:24646"/>
        <dbReference type="ChEBI" id="CHEBI:30839"/>
        <dbReference type="ChEBI" id="CHEBI:30864"/>
        <dbReference type="ChEBI" id="CHEBI:132124"/>
        <dbReference type="EC" id="1.3.5.2"/>
    </reaction>
</comment>
<dbReference type="Pfam" id="PF01180">
    <property type="entry name" value="DHO_dh"/>
    <property type="match status" value="1"/>
</dbReference>
<dbReference type="KEGG" id="raj:RA11412_1799"/>
<evidence type="ECO:0000313" key="14">
    <source>
        <dbReference type="Proteomes" id="UP000250241"/>
    </source>
</evidence>
<evidence type="ECO:0000256" key="3">
    <source>
        <dbReference type="ARBA" id="ARBA00005161"/>
    </source>
</evidence>
<feature type="active site" description="Nucleophile" evidence="11">
    <location>
        <position position="190"/>
    </location>
</feature>
<feature type="binding site" evidence="11">
    <location>
        <position position="91"/>
    </location>
    <ligand>
        <name>FMN</name>
        <dbReference type="ChEBI" id="CHEBI:58210"/>
    </ligand>
</feature>
<dbReference type="GO" id="GO:0006207">
    <property type="term" value="P:'de novo' pyrimidine nucleobase biosynthetic process"/>
    <property type="evidence" value="ECO:0007669"/>
    <property type="project" value="UniProtKB-UniRule"/>
</dbReference>
<gene>
    <name evidence="11" type="primary">pyrD</name>
    <name evidence="13" type="ORF">RA11412_1799</name>
</gene>
<keyword evidence="5 11" id="KW-0285">Flavoprotein</keyword>
<dbReference type="GO" id="GO:0005737">
    <property type="term" value="C:cytoplasm"/>
    <property type="evidence" value="ECO:0007669"/>
    <property type="project" value="InterPro"/>
</dbReference>
<dbReference type="PANTHER" id="PTHR48109">
    <property type="entry name" value="DIHYDROOROTATE DEHYDROGENASE (QUINONE), MITOCHONDRIAL-RELATED"/>
    <property type="match status" value="1"/>
</dbReference>
<comment type="function">
    <text evidence="1 11">Catalyzes the conversion of dihydroorotate to orotate with quinone as electron acceptor.</text>
</comment>
<feature type="binding site" evidence="11">
    <location>
        <position position="192"/>
    </location>
    <ligand>
        <name>substrate</name>
    </ligand>
</feature>
<reference evidence="13 14" key="1">
    <citation type="submission" date="2016-10" db="EMBL/GenBank/DDBJ databases">
        <title>Genome sequence of Rothia aeria strain JCM11412.</title>
        <authorList>
            <person name="Nambu T."/>
        </authorList>
    </citation>
    <scope>NUCLEOTIDE SEQUENCE [LARGE SCALE GENOMIC DNA]</scope>
    <source>
        <strain evidence="13 14">JCM 11412</strain>
    </source>
</reference>
<evidence type="ECO:0000313" key="13">
    <source>
        <dbReference type="EMBL" id="BAV88098.1"/>
    </source>
</evidence>
<dbReference type="EMBL" id="AP017895">
    <property type="protein sequence ID" value="BAV88098.1"/>
    <property type="molecule type" value="Genomic_DNA"/>
</dbReference>
<dbReference type="InterPro" id="IPR050074">
    <property type="entry name" value="DHO_dehydrogenase"/>
</dbReference>
<evidence type="ECO:0000256" key="10">
    <source>
        <dbReference type="ARBA" id="ARBA00048639"/>
    </source>
</evidence>
<dbReference type="AlphaFoldDB" id="A0A2Z5R058"/>
<dbReference type="NCBIfam" id="NF003652">
    <property type="entry name" value="PRK05286.2-5"/>
    <property type="match status" value="1"/>
</dbReference>
<keyword evidence="14" id="KW-1185">Reference proteome</keyword>
<comment type="similarity">
    <text evidence="4 11">Belongs to the dihydroorotate dehydrogenase family. Type 2 subfamily.</text>
</comment>
<dbReference type="PANTHER" id="PTHR48109:SF4">
    <property type="entry name" value="DIHYDROOROTATE DEHYDROGENASE (QUINONE), MITOCHONDRIAL"/>
    <property type="match status" value="1"/>
</dbReference>
<dbReference type="NCBIfam" id="NF003648">
    <property type="entry name" value="PRK05286.2-1"/>
    <property type="match status" value="1"/>
</dbReference>
<sequence>MRLYPTFFKLFFASMDPEKAHHIGLWGIQTLKNTGITRVLKHYLQPHPDLQTTAMGLTFPSPFGIAAGFDKGGKAIPALAALGFGHIEIGTVTAQAQPGNPQPRLFRLIEDKAVINRMGFNNDGAAAVGPRVAAARADLETEYPAQTRPLIGVNIGKTKTVELDNAIDDYLISTRTLAPQADYLAVNVSSPNTPGLRTLQSIEALRPLLQSVREEADRVSPHRHIPLTVKIAPDLADEDIIAVAQLAQELQLDGIIATNTTIARDGLGLRSPKTKINTIGAGGLSGEPLKTRSLEVLRLLKQELGDTITIISVGGVTTARDVQDRLNAGANLVQGYTAFLYEGPSGQPTLIADFSNSAAKTPKLIHKRLPPSPAGASHIIQ</sequence>
<dbReference type="GO" id="GO:0005886">
    <property type="term" value="C:plasma membrane"/>
    <property type="evidence" value="ECO:0007669"/>
    <property type="project" value="UniProtKB-SubCell"/>
</dbReference>
<feature type="binding site" evidence="11">
    <location>
        <position position="154"/>
    </location>
    <ligand>
        <name>FMN</name>
        <dbReference type="ChEBI" id="CHEBI:58210"/>
    </ligand>
</feature>